<dbReference type="PANTHER" id="PTHR31836">
    <property type="match status" value="1"/>
</dbReference>
<dbReference type="PANTHER" id="PTHR31836:SF28">
    <property type="entry name" value="SRCR DOMAIN-CONTAINING PROTEIN-RELATED"/>
    <property type="match status" value="1"/>
</dbReference>
<evidence type="ECO:0000256" key="2">
    <source>
        <dbReference type="SAM" id="SignalP"/>
    </source>
</evidence>
<dbReference type="Gene3D" id="2.40.40.10">
    <property type="entry name" value="RlpA-like domain"/>
    <property type="match status" value="1"/>
</dbReference>
<dbReference type="EMBL" id="MU151495">
    <property type="protein sequence ID" value="KAF9443279.1"/>
    <property type="molecule type" value="Genomic_DNA"/>
</dbReference>
<organism evidence="4 5">
    <name type="scientific">Macrolepiota fuliginosa MF-IS2</name>
    <dbReference type="NCBI Taxonomy" id="1400762"/>
    <lineage>
        <taxon>Eukaryota</taxon>
        <taxon>Fungi</taxon>
        <taxon>Dikarya</taxon>
        <taxon>Basidiomycota</taxon>
        <taxon>Agaricomycotina</taxon>
        <taxon>Agaricomycetes</taxon>
        <taxon>Agaricomycetidae</taxon>
        <taxon>Agaricales</taxon>
        <taxon>Agaricineae</taxon>
        <taxon>Agaricaceae</taxon>
        <taxon>Macrolepiota</taxon>
    </lineage>
</organism>
<dbReference type="Proteomes" id="UP000807342">
    <property type="component" value="Unassembled WGS sequence"/>
</dbReference>
<feature type="chain" id="PRO_5040303083" description="RlpA-like protein double-psi beta-barrel domain-containing protein" evidence="2">
    <location>
        <begin position="21"/>
        <end position="114"/>
    </location>
</feature>
<feature type="domain" description="RlpA-like protein double-psi beta-barrel" evidence="3">
    <location>
        <begin position="23"/>
        <end position="110"/>
    </location>
</feature>
<evidence type="ECO:0000256" key="1">
    <source>
        <dbReference type="ARBA" id="ARBA00022729"/>
    </source>
</evidence>
<name>A0A9P5X437_9AGAR</name>
<evidence type="ECO:0000313" key="5">
    <source>
        <dbReference type="Proteomes" id="UP000807342"/>
    </source>
</evidence>
<comment type="caution">
    <text evidence="4">The sequence shown here is derived from an EMBL/GenBank/DDBJ whole genome shotgun (WGS) entry which is preliminary data.</text>
</comment>
<keyword evidence="1 2" id="KW-0732">Signal</keyword>
<dbReference type="InterPro" id="IPR036908">
    <property type="entry name" value="RlpA-like_sf"/>
</dbReference>
<evidence type="ECO:0000259" key="3">
    <source>
        <dbReference type="Pfam" id="PF03330"/>
    </source>
</evidence>
<proteinExistence type="predicted"/>
<dbReference type="InterPro" id="IPR009009">
    <property type="entry name" value="RlpA-like_DPBB"/>
</dbReference>
<dbReference type="OrthoDB" id="623670at2759"/>
<evidence type="ECO:0000313" key="4">
    <source>
        <dbReference type="EMBL" id="KAF9443279.1"/>
    </source>
</evidence>
<dbReference type="AlphaFoldDB" id="A0A9P5X437"/>
<protein>
    <recommendedName>
        <fullName evidence="3">RlpA-like protein double-psi beta-barrel domain-containing protein</fullName>
    </recommendedName>
</protein>
<dbReference type="SUPFAM" id="SSF50685">
    <property type="entry name" value="Barwin-like endoglucanases"/>
    <property type="match status" value="1"/>
</dbReference>
<dbReference type="InterPro" id="IPR051477">
    <property type="entry name" value="Expansin_CellWall"/>
</dbReference>
<accession>A0A9P5X437</accession>
<reference evidence="4" key="1">
    <citation type="submission" date="2020-11" db="EMBL/GenBank/DDBJ databases">
        <authorList>
            <consortium name="DOE Joint Genome Institute"/>
            <person name="Ahrendt S."/>
            <person name="Riley R."/>
            <person name="Andreopoulos W."/>
            <person name="Labutti K."/>
            <person name="Pangilinan J."/>
            <person name="Ruiz-Duenas F.J."/>
            <person name="Barrasa J.M."/>
            <person name="Sanchez-Garcia M."/>
            <person name="Camarero S."/>
            <person name="Miyauchi S."/>
            <person name="Serrano A."/>
            <person name="Linde D."/>
            <person name="Babiker R."/>
            <person name="Drula E."/>
            <person name="Ayuso-Fernandez I."/>
            <person name="Pacheco R."/>
            <person name="Padilla G."/>
            <person name="Ferreira P."/>
            <person name="Barriuso J."/>
            <person name="Kellner H."/>
            <person name="Castanera R."/>
            <person name="Alfaro M."/>
            <person name="Ramirez L."/>
            <person name="Pisabarro A.G."/>
            <person name="Kuo A."/>
            <person name="Tritt A."/>
            <person name="Lipzen A."/>
            <person name="He G."/>
            <person name="Yan M."/>
            <person name="Ng V."/>
            <person name="Cullen D."/>
            <person name="Martin F."/>
            <person name="Rosso M.-N."/>
            <person name="Henrissat B."/>
            <person name="Hibbett D."/>
            <person name="Martinez A.T."/>
            <person name="Grigoriev I.V."/>
        </authorList>
    </citation>
    <scope>NUCLEOTIDE SEQUENCE</scope>
    <source>
        <strain evidence="4">MF-IS2</strain>
    </source>
</reference>
<keyword evidence="5" id="KW-1185">Reference proteome</keyword>
<gene>
    <name evidence="4" type="ORF">P691DRAFT_764431</name>
</gene>
<sequence length="114" mass="12432">MFFKQTSLFLLSAAIALVNAQTFTGQATWYFPGLGSCGLTNGNNDLIMALNAPQYNPSVCGRRARIFYQGKSVDVTVVDRCADCPFGNVDLSPAAFNQISNQDAGRIPVTWQYI</sequence>
<dbReference type="CDD" id="cd22191">
    <property type="entry name" value="DPBB_RlpA_EXP_N-like"/>
    <property type="match status" value="1"/>
</dbReference>
<feature type="signal peptide" evidence="2">
    <location>
        <begin position="1"/>
        <end position="20"/>
    </location>
</feature>
<dbReference type="Pfam" id="PF03330">
    <property type="entry name" value="DPBB_1"/>
    <property type="match status" value="1"/>
</dbReference>